<proteinExistence type="predicted"/>
<feature type="signal peptide" evidence="3">
    <location>
        <begin position="1"/>
        <end position="24"/>
    </location>
</feature>
<gene>
    <name evidence="5" type="primary">AUGUSTUS-3.0.2_33163</name>
    <name evidence="5" type="ORF">TcasGA2_TC033163</name>
</gene>
<dbReference type="FunFam" id="3.40.33.10:FF:000026">
    <property type="entry name" value="Uncharacterized protein, isoform A"/>
    <property type="match status" value="1"/>
</dbReference>
<accession>A0A139WGX7</accession>
<name>A0A139WGX7_TRICA</name>
<reference evidence="5 6" key="1">
    <citation type="journal article" date="2008" name="Nature">
        <title>The genome of the model beetle and pest Tribolium castaneum.</title>
        <authorList>
            <consortium name="Tribolium Genome Sequencing Consortium"/>
            <person name="Richards S."/>
            <person name="Gibbs R.A."/>
            <person name="Weinstock G.M."/>
            <person name="Brown S.J."/>
            <person name="Denell R."/>
            <person name="Beeman R.W."/>
            <person name="Gibbs R."/>
            <person name="Beeman R.W."/>
            <person name="Brown S.J."/>
            <person name="Bucher G."/>
            <person name="Friedrich M."/>
            <person name="Grimmelikhuijzen C.J."/>
            <person name="Klingler M."/>
            <person name="Lorenzen M."/>
            <person name="Richards S."/>
            <person name="Roth S."/>
            <person name="Schroder R."/>
            <person name="Tautz D."/>
            <person name="Zdobnov E.M."/>
            <person name="Muzny D."/>
            <person name="Gibbs R.A."/>
            <person name="Weinstock G.M."/>
            <person name="Attaway T."/>
            <person name="Bell S."/>
            <person name="Buhay C.J."/>
            <person name="Chandrabose M.N."/>
            <person name="Chavez D."/>
            <person name="Clerk-Blankenburg K.P."/>
            <person name="Cree A."/>
            <person name="Dao M."/>
            <person name="Davis C."/>
            <person name="Chacko J."/>
            <person name="Dinh H."/>
            <person name="Dugan-Rocha S."/>
            <person name="Fowler G."/>
            <person name="Garner T.T."/>
            <person name="Garnes J."/>
            <person name="Gnirke A."/>
            <person name="Hawes A."/>
            <person name="Hernandez J."/>
            <person name="Hines S."/>
            <person name="Holder M."/>
            <person name="Hume J."/>
            <person name="Jhangiani S.N."/>
            <person name="Joshi V."/>
            <person name="Khan Z.M."/>
            <person name="Jackson L."/>
            <person name="Kovar C."/>
            <person name="Kowis A."/>
            <person name="Lee S."/>
            <person name="Lewis L.R."/>
            <person name="Margolis J."/>
            <person name="Morgan M."/>
            <person name="Nazareth L.V."/>
            <person name="Nguyen N."/>
            <person name="Okwuonu G."/>
            <person name="Parker D."/>
            <person name="Richards S."/>
            <person name="Ruiz S.J."/>
            <person name="Santibanez J."/>
            <person name="Savard J."/>
            <person name="Scherer S.E."/>
            <person name="Schneider B."/>
            <person name="Sodergren E."/>
            <person name="Tautz D."/>
            <person name="Vattahil S."/>
            <person name="Villasana D."/>
            <person name="White C.S."/>
            <person name="Wright R."/>
            <person name="Park Y."/>
            <person name="Beeman R.W."/>
            <person name="Lord J."/>
            <person name="Oppert B."/>
            <person name="Lorenzen M."/>
            <person name="Brown S."/>
            <person name="Wang L."/>
            <person name="Savard J."/>
            <person name="Tautz D."/>
            <person name="Richards S."/>
            <person name="Weinstock G."/>
            <person name="Gibbs R.A."/>
            <person name="Liu Y."/>
            <person name="Worley K."/>
            <person name="Weinstock G."/>
            <person name="Elsik C.G."/>
            <person name="Reese J.T."/>
            <person name="Elhaik E."/>
            <person name="Landan G."/>
            <person name="Graur D."/>
            <person name="Arensburger P."/>
            <person name="Atkinson P."/>
            <person name="Beeman R.W."/>
            <person name="Beidler J."/>
            <person name="Brown S.J."/>
            <person name="Demuth J.P."/>
            <person name="Drury D.W."/>
            <person name="Du Y.Z."/>
            <person name="Fujiwara H."/>
            <person name="Lorenzen M."/>
            <person name="Maselli V."/>
            <person name="Osanai M."/>
            <person name="Park Y."/>
            <person name="Robertson H.M."/>
            <person name="Tu Z."/>
            <person name="Wang J.J."/>
            <person name="Wang S."/>
            <person name="Richards S."/>
            <person name="Song H."/>
            <person name="Zhang L."/>
            <person name="Sodergren E."/>
            <person name="Werner D."/>
            <person name="Stanke M."/>
            <person name="Morgenstern B."/>
            <person name="Solovyev V."/>
            <person name="Kosarev P."/>
            <person name="Brown G."/>
            <person name="Chen H.C."/>
            <person name="Ermolaeva O."/>
            <person name="Hlavina W."/>
            <person name="Kapustin Y."/>
            <person name="Kiryutin B."/>
            <person name="Kitts P."/>
            <person name="Maglott D."/>
            <person name="Pruitt K."/>
            <person name="Sapojnikov V."/>
            <person name="Souvorov A."/>
            <person name="Mackey A.J."/>
            <person name="Waterhouse R.M."/>
            <person name="Wyder S."/>
            <person name="Zdobnov E.M."/>
            <person name="Zdobnov E.M."/>
            <person name="Wyder S."/>
            <person name="Kriventseva E.V."/>
            <person name="Kadowaki T."/>
            <person name="Bork P."/>
            <person name="Aranda M."/>
            <person name="Bao R."/>
            <person name="Beermann A."/>
            <person name="Berns N."/>
            <person name="Bolognesi R."/>
            <person name="Bonneton F."/>
            <person name="Bopp D."/>
            <person name="Brown S.J."/>
            <person name="Bucher G."/>
            <person name="Butts T."/>
            <person name="Chaumot A."/>
            <person name="Denell R.E."/>
            <person name="Ferrier D.E."/>
            <person name="Friedrich M."/>
            <person name="Gordon C.M."/>
            <person name="Jindra M."/>
            <person name="Klingler M."/>
            <person name="Lan Q."/>
            <person name="Lattorff H.M."/>
            <person name="Laudet V."/>
            <person name="von Levetsow C."/>
            <person name="Liu Z."/>
            <person name="Lutz R."/>
            <person name="Lynch J.A."/>
            <person name="da Fonseca R.N."/>
            <person name="Posnien N."/>
            <person name="Reuter R."/>
            <person name="Roth S."/>
            <person name="Savard J."/>
            <person name="Schinko J.B."/>
            <person name="Schmitt C."/>
            <person name="Schoppmeier M."/>
            <person name="Schroder R."/>
            <person name="Shippy T.D."/>
            <person name="Simonnet F."/>
            <person name="Marques-Souza H."/>
            <person name="Tautz D."/>
            <person name="Tomoyasu Y."/>
            <person name="Trauner J."/>
            <person name="Van der Zee M."/>
            <person name="Vervoort M."/>
            <person name="Wittkopp N."/>
            <person name="Wimmer E.A."/>
            <person name="Yang X."/>
            <person name="Jones A.K."/>
            <person name="Sattelle D.B."/>
            <person name="Ebert P.R."/>
            <person name="Nelson D."/>
            <person name="Scott J.G."/>
            <person name="Beeman R.W."/>
            <person name="Muthukrishnan S."/>
            <person name="Kramer K.J."/>
            <person name="Arakane Y."/>
            <person name="Beeman R.W."/>
            <person name="Zhu Q."/>
            <person name="Hogenkamp D."/>
            <person name="Dixit R."/>
            <person name="Oppert B."/>
            <person name="Jiang H."/>
            <person name="Zou Z."/>
            <person name="Marshall J."/>
            <person name="Elpidina E."/>
            <person name="Vinokurov K."/>
            <person name="Oppert C."/>
            <person name="Zou Z."/>
            <person name="Evans J."/>
            <person name="Lu Z."/>
            <person name="Zhao P."/>
            <person name="Sumathipala N."/>
            <person name="Altincicek B."/>
            <person name="Vilcinskas A."/>
            <person name="Williams M."/>
            <person name="Hultmark D."/>
            <person name="Hetru C."/>
            <person name="Jiang H."/>
            <person name="Grimmelikhuijzen C.J."/>
            <person name="Hauser F."/>
            <person name="Cazzamali G."/>
            <person name="Williamson M."/>
            <person name="Park Y."/>
            <person name="Li B."/>
            <person name="Tanaka Y."/>
            <person name="Predel R."/>
            <person name="Neupert S."/>
            <person name="Schachtner J."/>
            <person name="Verleyen P."/>
            <person name="Raible F."/>
            <person name="Bork P."/>
            <person name="Friedrich M."/>
            <person name="Walden K.K."/>
            <person name="Robertson H.M."/>
            <person name="Angeli S."/>
            <person name="Foret S."/>
            <person name="Bucher G."/>
            <person name="Schuetz S."/>
            <person name="Maleszka R."/>
            <person name="Wimmer E.A."/>
            <person name="Beeman R.W."/>
            <person name="Lorenzen M."/>
            <person name="Tomoyasu Y."/>
            <person name="Miller S.C."/>
            <person name="Grossmann D."/>
            <person name="Bucher G."/>
        </authorList>
    </citation>
    <scope>NUCLEOTIDE SEQUENCE [LARGE SCALE GENOMIC DNA]</scope>
    <source>
        <strain evidence="5 6">Georgia GA2</strain>
    </source>
</reference>
<dbReference type="InParanoid" id="A0A139WGX7"/>
<dbReference type="Pfam" id="PF00188">
    <property type="entry name" value="CAP"/>
    <property type="match status" value="1"/>
</dbReference>
<dbReference type="GO" id="GO:0005615">
    <property type="term" value="C:extracellular space"/>
    <property type="evidence" value="ECO:0000318"/>
    <property type="project" value="GO_Central"/>
</dbReference>
<keyword evidence="2" id="KW-0964">Secreted</keyword>
<dbReference type="InterPro" id="IPR014044">
    <property type="entry name" value="CAP_dom"/>
</dbReference>
<feature type="chain" id="PRO_5007299939" evidence="3">
    <location>
        <begin position="25"/>
        <end position="317"/>
    </location>
</feature>
<feature type="domain" description="SCP" evidence="4">
    <location>
        <begin position="73"/>
        <end position="236"/>
    </location>
</feature>
<dbReference type="Proteomes" id="UP000007266">
    <property type="component" value="Linkage group 5"/>
</dbReference>
<evidence type="ECO:0000256" key="1">
    <source>
        <dbReference type="ARBA" id="ARBA00004613"/>
    </source>
</evidence>
<organism evidence="5 6">
    <name type="scientific">Tribolium castaneum</name>
    <name type="common">Red flour beetle</name>
    <dbReference type="NCBI Taxonomy" id="7070"/>
    <lineage>
        <taxon>Eukaryota</taxon>
        <taxon>Metazoa</taxon>
        <taxon>Ecdysozoa</taxon>
        <taxon>Arthropoda</taxon>
        <taxon>Hexapoda</taxon>
        <taxon>Insecta</taxon>
        <taxon>Pterygota</taxon>
        <taxon>Neoptera</taxon>
        <taxon>Endopterygota</taxon>
        <taxon>Coleoptera</taxon>
        <taxon>Polyphaga</taxon>
        <taxon>Cucujiformia</taxon>
        <taxon>Tenebrionidae</taxon>
        <taxon>Tenebrionidae incertae sedis</taxon>
        <taxon>Tribolium</taxon>
    </lineage>
</organism>
<protein>
    <submittedName>
        <fullName evidence="5">CRISP/Allergen/PR-1-like Protein</fullName>
    </submittedName>
</protein>
<dbReference type="eggNOG" id="KOG3017">
    <property type="taxonomic scope" value="Eukaryota"/>
</dbReference>
<dbReference type="FunCoup" id="A0A139WGX7">
    <property type="interactions" value="119"/>
</dbReference>
<keyword evidence="3" id="KW-0732">Signal</keyword>
<dbReference type="SMART" id="SM00198">
    <property type="entry name" value="SCP"/>
    <property type="match status" value="1"/>
</dbReference>
<dbReference type="KEGG" id="tca:103313149"/>
<evidence type="ECO:0000313" key="5">
    <source>
        <dbReference type="EMBL" id="KYB27248.1"/>
    </source>
</evidence>
<dbReference type="Gene3D" id="3.40.33.10">
    <property type="entry name" value="CAP"/>
    <property type="match status" value="1"/>
</dbReference>
<dbReference type="InterPro" id="IPR035940">
    <property type="entry name" value="CAP_sf"/>
</dbReference>
<dbReference type="PRINTS" id="PR00838">
    <property type="entry name" value="V5ALLERGEN"/>
</dbReference>
<keyword evidence="6" id="KW-1185">Reference proteome</keyword>
<dbReference type="InterPro" id="IPR002413">
    <property type="entry name" value="V5_allergen-like"/>
</dbReference>
<dbReference type="CDD" id="cd05380">
    <property type="entry name" value="CAP_euk"/>
    <property type="match status" value="1"/>
</dbReference>
<evidence type="ECO:0000313" key="6">
    <source>
        <dbReference type="Proteomes" id="UP000007266"/>
    </source>
</evidence>
<dbReference type="OrthoDB" id="43654at2759"/>
<dbReference type="InterPro" id="IPR001283">
    <property type="entry name" value="CRISP-related"/>
</dbReference>
<comment type="subcellular location">
    <subcellularLocation>
        <location evidence="1">Secreted</location>
    </subcellularLocation>
</comment>
<dbReference type="EMBL" id="KQ971343">
    <property type="protein sequence ID" value="KYB27248.1"/>
    <property type="molecule type" value="Genomic_DNA"/>
</dbReference>
<dbReference type="SUPFAM" id="SSF55797">
    <property type="entry name" value="PR-1-like"/>
    <property type="match status" value="1"/>
</dbReference>
<sequence length="317" mass="35920">MFESAFFLVLFVICGLSSSAKTSANDPTKWDYCQYSKGCKVTFRVDGEPTGCPLKTCNQRGTRSEIAPEKFMEFRKAVVEAHNYWRNYYASGQEKEGFSQPVANMVVMNYDLELEHLARCWGRGFFNGYHDPCRWYHDGRPVGQNLWGISVQITDMVPIVKRGVKDWYEEVKDMKPEAYEQYTTSKHDPPIGHFTQVVWGGAARVGCAGIYTSDVNKEKFIKKVYVSSLICDYYVPEGLGPHSNMQEAKIFQQGPPCSQCPSVNKYSTCNSNYTSLCGELEPIPSDKPYVYADNSSPAILYGRNIFLIFASTILMLL</sequence>
<evidence type="ECO:0000259" key="4">
    <source>
        <dbReference type="SMART" id="SM00198"/>
    </source>
</evidence>
<dbReference type="OMA" id="DYHESCR"/>
<evidence type="ECO:0000256" key="2">
    <source>
        <dbReference type="ARBA" id="ARBA00022525"/>
    </source>
</evidence>
<dbReference type="PANTHER" id="PTHR10334">
    <property type="entry name" value="CYSTEINE-RICH SECRETORY PROTEIN-RELATED"/>
    <property type="match status" value="1"/>
</dbReference>
<reference evidence="5 6" key="2">
    <citation type="journal article" date="2010" name="Nucleic Acids Res.">
        <title>BeetleBase in 2010: revisions to provide comprehensive genomic information for Tribolium castaneum.</title>
        <authorList>
            <person name="Kim H.S."/>
            <person name="Murphy T."/>
            <person name="Xia J."/>
            <person name="Caragea D."/>
            <person name="Park Y."/>
            <person name="Beeman R.W."/>
            <person name="Lorenzen M.D."/>
            <person name="Butcher S."/>
            <person name="Manak J.R."/>
            <person name="Brown S.J."/>
        </authorList>
    </citation>
    <scope>GENOME REANNOTATION</scope>
    <source>
        <strain evidence="5 6">Georgia GA2</strain>
    </source>
</reference>
<dbReference type="AlphaFoldDB" id="A0A139WGX7"/>
<evidence type="ECO:0000256" key="3">
    <source>
        <dbReference type="SAM" id="SignalP"/>
    </source>
</evidence>